<dbReference type="GO" id="GO:0005634">
    <property type="term" value="C:nucleus"/>
    <property type="evidence" value="ECO:0007669"/>
    <property type="project" value="TreeGrafter"/>
</dbReference>
<accession>A0AAD5MCS2</accession>
<gene>
    <name evidence="4" type="primary">ORB2_1</name>
    <name evidence="4" type="ORF">KIN20_011361</name>
</gene>
<dbReference type="GO" id="GO:0003730">
    <property type="term" value="F:mRNA 3'-UTR binding"/>
    <property type="evidence" value="ECO:0007669"/>
    <property type="project" value="InterPro"/>
</dbReference>
<dbReference type="InterPro" id="IPR032296">
    <property type="entry name" value="CEBP_ZZ"/>
</dbReference>
<dbReference type="GO" id="GO:0005737">
    <property type="term" value="C:cytoplasm"/>
    <property type="evidence" value="ECO:0007669"/>
    <property type="project" value="TreeGrafter"/>
</dbReference>
<dbReference type="Pfam" id="PF16366">
    <property type="entry name" value="CEBP_ZZ"/>
    <property type="match status" value="1"/>
</dbReference>
<keyword evidence="1" id="KW-0694">RNA-binding</keyword>
<feature type="region of interest" description="Disordered" evidence="2">
    <location>
        <begin position="1"/>
        <end position="40"/>
    </location>
</feature>
<dbReference type="AlphaFoldDB" id="A0AAD5MCS2"/>
<dbReference type="InterPro" id="IPR012677">
    <property type="entry name" value="Nucleotide-bd_a/b_plait_sf"/>
</dbReference>
<evidence type="ECO:0000313" key="4">
    <source>
        <dbReference type="EMBL" id="KAJ1354428.1"/>
    </source>
</evidence>
<feature type="compositionally biased region" description="Basic and acidic residues" evidence="2">
    <location>
        <begin position="22"/>
        <end position="40"/>
    </location>
</feature>
<evidence type="ECO:0000313" key="5">
    <source>
        <dbReference type="Proteomes" id="UP001196413"/>
    </source>
</evidence>
<keyword evidence="5" id="KW-1185">Reference proteome</keyword>
<dbReference type="InterPro" id="IPR038446">
    <property type="entry name" value="CEBP_ZZ_sf"/>
</dbReference>
<dbReference type="PANTHER" id="PTHR12566:SF12">
    <property type="entry name" value="TRANSLATIONAL REGULATOR ORB2"/>
    <property type="match status" value="1"/>
</dbReference>
<dbReference type="EMBL" id="JAHQIW010002080">
    <property type="protein sequence ID" value="KAJ1354428.1"/>
    <property type="molecule type" value="Genomic_DNA"/>
</dbReference>
<proteinExistence type="predicted"/>
<dbReference type="Gene3D" id="4.10.640.40">
    <property type="entry name" value="Cytoplasmic polyadenylation element-binding protein, ZZ domain"/>
    <property type="match status" value="1"/>
</dbReference>
<evidence type="ECO:0000256" key="2">
    <source>
        <dbReference type="SAM" id="MobiDB-lite"/>
    </source>
</evidence>
<dbReference type="InterPro" id="IPR034819">
    <property type="entry name" value="CPEB"/>
</dbReference>
<dbReference type="GO" id="GO:0016301">
    <property type="term" value="F:kinase activity"/>
    <property type="evidence" value="ECO:0007669"/>
    <property type="project" value="UniProtKB-KW"/>
</dbReference>
<keyword evidence="4" id="KW-0808">Transferase</keyword>
<sequence length="167" mass="19022">MDGSAEWQSETDSDCQAETENINEKEEGVENKGERCSKNDENVKIPIEGVQDKLCKGEKKIEMDIWDAKGSETVRNNDGKFESGAGRVAFINYNSYTKVITQRYTQLSHGEVEKRVEMKPYVLDDQICEECMFETNGGKHAPFFCPQLECLQHYCESSWTSMHSTPS</sequence>
<evidence type="ECO:0000256" key="1">
    <source>
        <dbReference type="ARBA" id="ARBA00022884"/>
    </source>
</evidence>
<keyword evidence="4" id="KW-0418">Kinase</keyword>
<dbReference type="GO" id="GO:0000900">
    <property type="term" value="F:mRNA regulatory element binding translation repressor activity"/>
    <property type="evidence" value="ECO:0007669"/>
    <property type="project" value="TreeGrafter"/>
</dbReference>
<evidence type="ECO:0000259" key="3">
    <source>
        <dbReference type="Pfam" id="PF16366"/>
    </source>
</evidence>
<dbReference type="Gene3D" id="3.30.70.330">
    <property type="match status" value="1"/>
</dbReference>
<reference evidence="4" key="1">
    <citation type="submission" date="2021-06" db="EMBL/GenBank/DDBJ databases">
        <title>Parelaphostrongylus tenuis whole genome reference sequence.</title>
        <authorList>
            <person name="Garwood T.J."/>
            <person name="Larsen P.A."/>
            <person name="Fountain-Jones N.M."/>
            <person name="Garbe J.R."/>
            <person name="Macchietto M.G."/>
            <person name="Kania S.A."/>
            <person name="Gerhold R.W."/>
            <person name="Richards J.E."/>
            <person name="Wolf T.M."/>
        </authorList>
    </citation>
    <scope>NUCLEOTIDE SEQUENCE</scope>
    <source>
        <strain evidence="4">MNPRO001-30</strain>
        <tissue evidence="4">Meninges</tissue>
    </source>
</reference>
<dbReference type="GO" id="GO:0008135">
    <property type="term" value="F:translation factor activity, RNA binding"/>
    <property type="evidence" value="ECO:0007669"/>
    <property type="project" value="TreeGrafter"/>
</dbReference>
<feature type="domain" description="Cytoplasmic polyadenylation element-binding protein ZZ" evidence="3">
    <location>
        <begin position="114"/>
        <end position="165"/>
    </location>
</feature>
<dbReference type="GO" id="GO:2000766">
    <property type="term" value="P:negative regulation of cytoplasmic translation"/>
    <property type="evidence" value="ECO:0007669"/>
    <property type="project" value="TreeGrafter"/>
</dbReference>
<protein>
    <submittedName>
        <fullName evidence="4">P21-activated kinase 1</fullName>
    </submittedName>
</protein>
<dbReference type="Proteomes" id="UP001196413">
    <property type="component" value="Unassembled WGS sequence"/>
</dbReference>
<name>A0AAD5MCS2_PARTN</name>
<dbReference type="PANTHER" id="PTHR12566">
    <property type="entry name" value="CYTOPLASMIC POLYADENYLATION ELEMENT BINDING PROTEIN CPEB"/>
    <property type="match status" value="1"/>
</dbReference>
<dbReference type="GO" id="GO:0043005">
    <property type="term" value="C:neuron projection"/>
    <property type="evidence" value="ECO:0007669"/>
    <property type="project" value="TreeGrafter"/>
</dbReference>
<organism evidence="4 5">
    <name type="scientific">Parelaphostrongylus tenuis</name>
    <name type="common">Meningeal worm</name>
    <dbReference type="NCBI Taxonomy" id="148309"/>
    <lineage>
        <taxon>Eukaryota</taxon>
        <taxon>Metazoa</taxon>
        <taxon>Ecdysozoa</taxon>
        <taxon>Nematoda</taxon>
        <taxon>Chromadorea</taxon>
        <taxon>Rhabditida</taxon>
        <taxon>Rhabditina</taxon>
        <taxon>Rhabditomorpha</taxon>
        <taxon>Strongyloidea</taxon>
        <taxon>Metastrongylidae</taxon>
        <taxon>Parelaphostrongylus</taxon>
    </lineage>
</organism>
<comment type="caution">
    <text evidence="4">The sequence shown here is derived from an EMBL/GenBank/DDBJ whole genome shotgun (WGS) entry which is preliminary data.</text>
</comment>
<dbReference type="GO" id="GO:0043022">
    <property type="term" value="F:ribosome binding"/>
    <property type="evidence" value="ECO:0007669"/>
    <property type="project" value="TreeGrafter"/>
</dbReference>
<dbReference type="GO" id="GO:0045202">
    <property type="term" value="C:synapse"/>
    <property type="evidence" value="ECO:0007669"/>
    <property type="project" value="TreeGrafter"/>
</dbReference>